<dbReference type="EMBL" id="MH412654">
    <property type="protein sequence ID" value="AXQ70457.1"/>
    <property type="molecule type" value="Genomic_DNA"/>
</dbReference>
<proteinExistence type="predicted"/>
<protein>
    <submittedName>
        <fullName evidence="1">Uncharacterized protein</fullName>
    </submittedName>
</protein>
<reference evidence="2" key="1">
    <citation type="submission" date="2018-05" db="EMBL/GenBank/DDBJ databases">
        <authorList>
            <person name="You S."/>
        </authorList>
    </citation>
    <scope>NUCLEOTIDE SEQUENCE [LARGE SCALE GENOMIC DNA]</scope>
</reference>
<keyword evidence="2" id="KW-1185">Reference proteome</keyword>
<organism evidence="1 2">
    <name type="scientific">Synechococcus phage S-T4</name>
    <dbReference type="NCBI Taxonomy" id="2268578"/>
    <lineage>
        <taxon>Viruses</taxon>
        <taxon>Duplodnaviria</taxon>
        <taxon>Heunggongvirae</taxon>
        <taxon>Uroviricota</taxon>
        <taxon>Caudoviricetes</taxon>
        <taxon>Pantevenvirales</taxon>
        <taxon>Kyanoviridae</taxon>
        <taxon>Tamkungvirus</taxon>
        <taxon>Tamkungvirus ST4</taxon>
    </lineage>
</organism>
<evidence type="ECO:0000313" key="2">
    <source>
        <dbReference type="Proteomes" id="UP000257648"/>
    </source>
</evidence>
<dbReference type="RefSeq" id="YP_009810816.1">
    <property type="nucleotide sequence ID" value="NC_048049.1"/>
</dbReference>
<dbReference type="KEGG" id="vg:55001838"/>
<dbReference type="GeneID" id="55001838"/>
<sequence length="100" mass="11784">MTWTEDEKSLCKERYGCSILKVSCSPTDAEDRSLPTDAFLVEYIVDDVTHYDITRTQKESKLFDMYYDKFGKGLIKFSWTKGTIKPKLWGYQPPEKKKKR</sequence>
<name>A0A385EHG2_9CAUD</name>
<accession>A0A385EHG2</accession>
<dbReference type="Proteomes" id="UP000257648">
    <property type="component" value="Segment"/>
</dbReference>
<evidence type="ECO:0000313" key="1">
    <source>
        <dbReference type="EMBL" id="AXQ70457.1"/>
    </source>
</evidence>